<evidence type="ECO:0000313" key="4">
    <source>
        <dbReference type="Proteomes" id="UP000218231"/>
    </source>
</evidence>
<dbReference type="STRING" id="2018661.A0A2A2LNS4"/>
<dbReference type="SUPFAM" id="SSF52949">
    <property type="entry name" value="Macro domain-like"/>
    <property type="match status" value="1"/>
</dbReference>
<dbReference type="SMART" id="SM00327">
    <property type="entry name" value="VWA"/>
    <property type="match status" value="1"/>
</dbReference>
<comment type="caution">
    <text evidence="3">The sequence shown here is derived from an EMBL/GenBank/DDBJ whole genome shotgun (WGS) entry which is preliminary data.</text>
</comment>
<dbReference type="CDD" id="cd00037">
    <property type="entry name" value="CLECT"/>
    <property type="match status" value="1"/>
</dbReference>
<dbReference type="Gene3D" id="3.10.100.10">
    <property type="entry name" value="Mannose-Binding Protein A, subunit A"/>
    <property type="match status" value="1"/>
</dbReference>
<organism evidence="3 4">
    <name type="scientific">Diploscapter pachys</name>
    <dbReference type="NCBI Taxonomy" id="2018661"/>
    <lineage>
        <taxon>Eukaryota</taxon>
        <taxon>Metazoa</taxon>
        <taxon>Ecdysozoa</taxon>
        <taxon>Nematoda</taxon>
        <taxon>Chromadorea</taxon>
        <taxon>Rhabditida</taxon>
        <taxon>Rhabditina</taxon>
        <taxon>Rhabditomorpha</taxon>
        <taxon>Rhabditoidea</taxon>
        <taxon>Rhabditidae</taxon>
        <taxon>Diploscapter</taxon>
    </lineage>
</organism>
<protein>
    <recommendedName>
        <fullName evidence="5">C-type lectin domain-containing protein</fullName>
    </recommendedName>
</protein>
<reference evidence="3 4" key="1">
    <citation type="journal article" date="2017" name="Curr. Biol.">
        <title>Genome architecture and evolution of a unichromosomal asexual nematode.</title>
        <authorList>
            <person name="Fradin H."/>
            <person name="Zegar C."/>
            <person name="Gutwein M."/>
            <person name="Lucas J."/>
            <person name="Kovtun M."/>
            <person name="Corcoran D."/>
            <person name="Baugh L.R."/>
            <person name="Kiontke K."/>
            <person name="Gunsalus K."/>
            <person name="Fitch D.H."/>
            <person name="Piano F."/>
        </authorList>
    </citation>
    <scope>NUCLEOTIDE SEQUENCE [LARGE SCALE GENOMIC DNA]</scope>
    <source>
        <strain evidence="3">PF1309</strain>
    </source>
</reference>
<proteinExistence type="predicted"/>
<accession>A0A2A2LNS4</accession>
<dbReference type="SUPFAM" id="SSF56436">
    <property type="entry name" value="C-type lectin-like"/>
    <property type="match status" value="1"/>
</dbReference>
<dbReference type="InterPro" id="IPR001304">
    <property type="entry name" value="C-type_lectin-like"/>
</dbReference>
<evidence type="ECO:0000313" key="3">
    <source>
        <dbReference type="EMBL" id="PAV87637.1"/>
    </source>
</evidence>
<sequence>MMLERRAAVDEVVLTIQKEQADSGGEVWNKYYDIDKFVSEVSGREDLKQILEVEGATVNDVQSRLEYLRREKKSTSTFNFFKNAVRTGFRAGQYRQCRGDFVVNAANEALRAGGGVDGALRQAAGHNHIADYMTKYFANGIGEGHAVVTPAFNLKSFKICFGSFHLAYSQNIDPQCACNMSNLWLDVVVLIDNSQAMGRDALNKAAVNIATVFGQSNITQALGQTTRVSIVTYGQTAVVQYNLTAFDDTRTFINAIFDVVNKLTTEPTSYIYTGLLAAQDVLHDGRVNGKRDNVRQAIIVYASDYKLQGLEKDPVQLAWHIRASGIDIITVEFNQVGEDLLAKLATPGMAFTSTDTDLIGEIQRNGLCQLNCFCPAAGWVQYTSQFGLASARRFALCLQLGDIDSMWTAAKIACQHRDNSAYLISEFDEAKHNFIYQFFKSKSGTPGPYSYQIGLSWDVPSQQWMWEQYVGEPSSPSTKPCVVNQQLSPDASPGWSTGNCYTVSEPYVCQMDSCDTDHYCGVGYPQSVMRQTTYPSRTGLVARLEDGLLLCATAKGF</sequence>
<evidence type="ECO:0008006" key="5">
    <source>
        <dbReference type="Google" id="ProtNLM"/>
    </source>
</evidence>
<dbReference type="PROSITE" id="PS50041">
    <property type="entry name" value="C_TYPE_LECTIN_2"/>
    <property type="match status" value="1"/>
</dbReference>
<dbReference type="InterPro" id="IPR002035">
    <property type="entry name" value="VWF_A"/>
</dbReference>
<dbReference type="AlphaFoldDB" id="A0A2A2LNS4"/>
<dbReference type="OrthoDB" id="6252479at2759"/>
<dbReference type="InterPro" id="IPR043472">
    <property type="entry name" value="Macro_dom-like"/>
</dbReference>
<feature type="domain" description="VWFA" evidence="2">
    <location>
        <begin position="186"/>
        <end position="367"/>
    </location>
</feature>
<dbReference type="GO" id="GO:0045087">
    <property type="term" value="P:innate immune response"/>
    <property type="evidence" value="ECO:0007669"/>
    <property type="project" value="TreeGrafter"/>
</dbReference>
<dbReference type="PROSITE" id="PS50234">
    <property type="entry name" value="VWFA"/>
    <property type="match status" value="1"/>
</dbReference>
<feature type="domain" description="C-type lectin" evidence="1">
    <location>
        <begin position="397"/>
        <end position="500"/>
    </location>
</feature>
<dbReference type="InterPro" id="IPR036465">
    <property type="entry name" value="vWFA_dom_sf"/>
</dbReference>
<dbReference type="InterPro" id="IPR016186">
    <property type="entry name" value="C-type_lectin-like/link_sf"/>
</dbReference>
<keyword evidence="4" id="KW-1185">Reference proteome</keyword>
<evidence type="ECO:0000259" key="1">
    <source>
        <dbReference type="PROSITE" id="PS50041"/>
    </source>
</evidence>
<dbReference type="SMART" id="SM00034">
    <property type="entry name" value="CLECT"/>
    <property type="match status" value="1"/>
</dbReference>
<dbReference type="PANTHER" id="PTHR31024">
    <property type="entry name" value="C-TYPE LECTIN"/>
    <property type="match status" value="1"/>
</dbReference>
<dbReference type="Gene3D" id="3.40.220.10">
    <property type="entry name" value="Leucine Aminopeptidase, subunit E, domain 1"/>
    <property type="match status" value="1"/>
</dbReference>
<dbReference type="Pfam" id="PF00092">
    <property type="entry name" value="VWA"/>
    <property type="match status" value="1"/>
</dbReference>
<gene>
    <name evidence="3" type="ORF">WR25_26600</name>
</gene>
<dbReference type="SUPFAM" id="SSF53300">
    <property type="entry name" value="vWA-like"/>
    <property type="match status" value="1"/>
</dbReference>
<name>A0A2A2LNS4_9BILA</name>
<dbReference type="Pfam" id="PF01661">
    <property type="entry name" value="Macro"/>
    <property type="match status" value="1"/>
</dbReference>
<dbReference type="EMBL" id="LIAE01006556">
    <property type="protein sequence ID" value="PAV87637.1"/>
    <property type="molecule type" value="Genomic_DNA"/>
</dbReference>
<dbReference type="InterPro" id="IPR002589">
    <property type="entry name" value="Macro_dom"/>
</dbReference>
<dbReference type="InterPro" id="IPR016187">
    <property type="entry name" value="CTDL_fold"/>
</dbReference>
<evidence type="ECO:0000259" key="2">
    <source>
        <dbReference type="PROSITE" id="PS50234"/>
    </source>
</evidence>
<dbReference type="PANTHER" id="PTHR31024:SF3">
    <property type="entry name" value="C-TYPE LECTIN-RELATED"/>
    <property type="match status" value="1"/>
</dbReference>
<dbReference type="Gene3D" id="3.40.50.410">
    <property type="entry name" value="von Willebrand factor, type A domain"/>
    <property type="match status" value="1"/>
</dbReference>
<dbReference type="Proteomes" id="UP000218231">
    <property type="component" value="Unassembled WGS sequence"/>
</dbReference>